<name>A0A5D2RQ60_GOSTO</name>
<protein>
    <recommendedName>
        <fullName evidence="10">B box-type domain-containing protein</fullName>
    </recommendedName>
</protein>
<organism evidence="11 12">
    <name type="scientific">Gossypium tomentosum</name>
    <name type="common">Hawaiian cotton</name>
    <name type="synonym">Gossypium sandvicense</name>
    <dbReference type="NCBI Taxonomy" id="34277"/>
    <lineage>
        <taxon>Eukaryota</taxon>
        <taxon>Viridiplantae</taxon>
        <taxon>Streptophyta</taxon>
        <taxon>Embryophyta</taxon>
        <taxon>Tracheophyta</taxon>
        <taxon>Spermatophyta</taxon>
        <taxon>Magnoliopsida</taxon>
        <taxon>eudicotyledons</taxon>
        <taxon>Gunneridae</taxon>
        <taxon>Pentapetalae</taxon>
        <taxon>rosids</taxon>
        <taxon>malvids</taxon>
        <taxon>Malvales</taxon>
        <taxon>Malvaceae</taxon>
        <taxon>Malvoideae</taxon>
        <taxon>Gossypium</taxon>
    </lineage>
</organism>
<evidence type="ECO:0000313" key="12">
    <source>
        <dbReference type="Proteomes" id="UP000322667"/>
    </source>
</evidence>
<keyword evidence="4 9" id="KW-0863">Zinc-finger</keyword>
<dbReference type="EMBL" id="CM017610">
    <property type="protein sequence ID" value="TYI42941.1"/>
    <property type="molecule type" value="Genomic_DNA"/>
</dbReference>
<evidence type="ECO:0000313" key="11">
    <source>
        <dbReference type="EMBL" id="TYI42941.1"/>
    </source>
</evidence>
<evidence type="ECO:0000256" key="7">
    <source>
        <dbReference type="ARBA" id="ARBA00023163"/>
    </source>
</evidence>
<evidence type="ECO:0000256" key="5">
    <source>
        <dbReference type="ARBA" id="ARBA00022833"/>
    </source>
</evidence>
<evidence type="ECO:0000256" key="2">
    <source>
        <dbReference type="ARBA" id="ARBA00022723"/>
    </source>
</evidence>
<comment type="subcellular location">
    <subcellularLocation>
        <location evidence="1">Nucleus</location>
    </subcellularLocation>
</comment>
<dbReference type="Proteomes" id="UP000322667">
    <property type="component" value="Chromosome A01"/>
</dbReference>
<proteinExistence type="predicted"/>
<evidence type="ECO:0000256" key="4">
    <source>
        <dbReference type="ARBA" id="ARBA00022771"/>
    </source>
</evidence>
<reference evidence="11 12" key="1">
    <citation type="submission" date="2019-07" db="EMBL/GenBank/DDBJ databases">
        <title>WGS assembly of Gossypium tomentosum.</title>
        <authorList>
            <person name="Chen Z.J."/>
            <person name="Sreedasyam A."/>
            <person name="Ando A."/>
            <person name="Song Q."/>
            <person name="De L."/>
            <person name="Hulse-Kemp A."/>
            <person name="Ding M."/>
            <person name="Ye W."/>
            <person name="Kirkbride R."/>
            <person name="Jenkins J."/>
            <person name="Plott C."/>
            <person name="Lovell J."/>
            <person name="Lin Y.-M."/>
            <person name="Vaughn R."/>
            <person name="Liu B."/>
            <person name="Li W."/>
            <person name="Simpson S."/>
            <person name="Scheffler B."/>
            <person name="Saski C."/>
            <person name="Grover C."/>
            <person name="Hu G."/>
            <person name="Conover J."/>
            <person name="Carlson J."/>
            <person name="Shu S."/>
            <person name="Boston L."/>
            <person name="Williams M."/>
            <person name="Peterson D."/>
            <person name="Mcgee K."/>
            <person name="Jones D."/>
            <person name="Wendel J."/>
            <person name="Stelly D."/>
            <person name="Grimwood J."/>
            <person name="Schmutz J."/>
        </authorList>
    </citation>
    <scope>NUCLEOTIDE SEQUENCE [LARGE SCALE GENOMIC DNA]</scope>
    <source>
        <strain evidence="11">7179.01</strain>
    </source>
</reference>
<dbReference type="PANTHER" id="PTHR31832:SF52">
    <property type="entry name" value="B-BOX ZINC FINGER PROTEIN 21"/>
    <property type="match status" value="1"/>
</dbReference>
<evidence type="ECO:0000256" key="8">
    <source>
        <dbReference type="ARBA" id="ARBA00023242"/>
    </source>
</evidence>
<dbReference type="AlphaFoldDB" id="A0A5D2RQ60"/>
<dbReference type="GO" id="GO:0006355">
    <property type="term" value="P:regulation of DNA-templated transcription"/>
    <property type="evidence" value="ECO:0007669"/>
    <property type="project" value="TreeGrafter"/>
</dbReference>
<dbReference type="GO" id="GO:0008270">
    <property type="term" value="F:zinc ion binding"/>
    <property type="evidence" value="ECO:0007669"/>
    <property type="project" value="UniProtKB-KW"/>
</dbReference>
<keyword evidence="5" id="KW-0862">Zinc</keyword>
<dbReference type="GO" id="GO:0009640">
    <property type="term" value="P:photomorphogenesis"/>
    <property type="evidence" value="ECO:0007669"/>
    <property type="project" value="TreeGrafter"/>
</dbReference>
<keyword evidence="12" id="KW-1185">Reference proteome</keyword>
<evidence type="ECO:0000256" key="1">
    <source>
        <dbReference type="ARBA" id="ARBA00004123"/>
    </source>
</evidence>
<evidence type="ECO:0000259" key="10">
    <source>
        <dbReference type="PROSITE" id="PS50119"/>
    </source>
</evidence>
<keyword evidence="7" id="KW-0804">Transcription</keyword>
<keyword evidence="3" id="KW-0677">Repeat</keyword>
<accession>A0A5D2RQ60</accession>
<dbReference type="CDD" id="cd19821">
    <property type="entry name" value="Bbox1_BBX-like"/>
    <property type="match status" value="1"/>
</dbReference>
<dbReference type="GO" id="GO:0005634">
    <property type="term" value="C:nucleus"/>
    <property type="evidence" value="ECO:0007669"/>
    <property type="project" value="UniProtKB-SubCell"/>
</dbReference>
<dbReference type="PANTHER" id="PTHR31832">
    <property type="entry name" value="B-BOX ZINC FINGER PROTEIN 22"/>
    <property type="match status" value="1"/>
</dbReference>
<keyword evidence="6" id="KW-0805">Transcription regulation</keyword>
<sequence length="145" mass="16385">MKIQCDVCNKEEASLLCTADEAVLCHSYDHVVHHANNLASKHPRFSLLHPSSSKQDPLCNICQRFLVQRCDSVVAKFKSQPSDKNLVHFNSPSLAMKINKSDGDKHLIETPPSWHVEDFHYSSSPPSAFTNVSNLFFPFYSLILQ</sequence>
<evidence type="ECO:0000256" key="6">
    <source>
        <dbReference type="ARBA" id="ARBA00023015"/>
    </source>
</evidence>
<gene>
    <name evidence="11" type="ORF">ES332_A01G133800v1</name>
</gene>
<keyword evidence="8" id="KW-0539">Nucleus</keyword>
<evidence type="ECO:0000256" key="3">
    <source>
        <dbReference type="ARBA" id="ARBA00022737"/>
    </source>
</evidence>
<dbReference type="InterPro" id="IPR049808">
    <property type="entry name" value="CONSTANS-like_Bbox1"/>
</dbReference>
<evidence type="ECO:0000256" key="9">
    <source>
        <dbReference type="PROSITE-ProRule" id="PRU00024"/>
    </source>
</evidence>
<dbReference type="InterPro" id="IPR000315">
    <property type="entry name" value="Znf_B-box"/>
</dbReference>
<feature type="domain" description="B box-type" evidence="10">
    <location>
        <begin position="1"/>
        <end position="47"/>
    </location>
</feature>
<dbReference type="PROSITE" id="PS50119">
    <property type="entry name" value="ZF_BBOX"/>
    <property type="match status" value="1"/>
</dbReference>
<dbReference type="InterPro" id="IPR051979">
    <property type="entry name" value="B-box_zinc_finger"/>
</dbReference>
<keyword evidence="2" id="KW-0479">Metal-binding</keyword>